<name>A0A5Q2TEY0_9BACI</name>
<evidence type="ECO:0000256" key="2">
    <source>
        <dbReference type="ARBA" id="ARBA00022723"/>
    </source>
</evidence>
<dbReference type="InterPro" id="IPR011682">
    <property type="entry name" value="Glyco_hydro_38_C"/>
</dbReference>
<dbReference type="Pfam" id="PF09261">
    <property type="entry name" value="Alpha-mann_mid"/>
    <property type="match status" value="1"/>
</dbReference>
<dbReference type="InterPro" id="IPR011330">
    <property type="entry name" value="Glyco_hydro/deAcase_b/a-brl"/>
</dbReference>
<dbReference type="Proteomes" id="UP000339690">
    <property type="component" value="Chromosome"/>
</dbReference>
<evidence type="ECO:0000256" key="4">
    <source>
        <dbReference type="ARBA" id="ARBA00023295"/>
    </source>
</evidence>
<dbReference type="Pfam" id="PF17677">
    <property type="entry name" value="Glyco_hydro38C2"/>
    <property type="match status" value="1"/>
</dbReference>
<dbReference type="CDD" id="cd10789">
    <property type="entry name" value="GH38N_AMII_ER_cytosolic"/>
    <property type="match status" value="1"/>
</dbReference>
<evidence type="ECO:0000256" key="5">
    <source>
        <dbReference type="SAM" id="Coils"/>
    </source>
</evidence>
<dbReference type="InterPro" id="IPR054723">
    <property type="entry name" value="Ams1-like_N"/>
</dbReference>
<evidence type="ECO:0000259" key="6">
    <source>
        <dbReference type="SMART" id="SM00872"/>
    </source>
</evidence>
<organism evidence="7 8">
    <name type="scientific">Gracilibacillus salitolerans</name>
    <dbReference type="NCBI Taxonomy" id="2663022"/>
    <lineage>
        <taxon>Bacteria</taxon>
        <taxon>Bacillati</taxon>
        <taxon>Bacillota</taxon>
        <taxon>Bacilli</taxon>
        <taxon>Bacillales</taxon>
        <taxon>Bacillaceae</taxon>
        <taxon>Gracilibacillus</taxon>
    </lineage>
</organism>
<evidence type="ECO:0000256" key="3">
    <source>
        <dbReference type="ARBA" id="ARBA00022801"/>
    </source>
</evidence>
<dbReference type="InterPro" id="IPR028995">
    <property type="entry name" value="Glyco_hydro_57/38_cen_sf"/>
</dbReference>
<dbReference type="FunFam" id="1.20.1270.50:FF:000004">
    <property type="entry name" value="alpha-mannosidase 2C1 isoform X1"/>
    <property type="match status" value="1"/>
</dbReference>
<dbReference type="SMART" id="SM00872">
    <property type="entry name" value="Alpha-mann_mid"/>
    <property type="match status" value="1"/>
</dbReference>
<dbReference type="InterPro" id="IPR037094">
    <property type="entry name" value="Glyco_hydro_38_cen_sf"/>
</dbReference>
<dbReference type="InterPro" id="IPR000602">
    <property type="entry name" value="Glyco_hydro_38_N"/>
</dbReference>
<dbReference type="Pfam" id="PF22907">
    <property type="entry name" value="Ams1-like_1st"/>
    <property type="match status" value="1"/>
</dbReference>
<feature type="domain" description="Glycoside hydrolase family 38 central" evidence="6">
    <location>
        <begin position="501"/>
        <end position="579"/>
    </location>
</feature>
<keyword evidence="4" id="KW-0326">Glycosidase</keyword>
<dbReference type="InterPro" id="IPR027291">
    <property type="entry name" value="Glyco_hydro_38_N_sf"/>
</dbReference>
<keyword evidence="8" id="KW-1185">Reference proteome</keyword>
<reference evidence="7 8" key="1">
    <citation type="submission" date="2019-11" db="EMBL/GenBank/DDBJ databases">
        <title>Gracilibacillus salitolerans sp. nov., a moderate halophile isolated from a saline soil in northwest China.</title>
        <authorList>
            <person name="Gan L."/>
        </authorList>
    </citation>
    <scope>NUCLEOTIDE SEQUENCE [LARGE SCALE GENOMIC DNA]</scope>
    <source>
        <strain evidence="7 8">SCU50</strain>
    </source>
</reference>
<dbReference type="AlphaFoldDB" id="A0A5Q2TEY0"/>
<keyword evidence="3" id="KW-0378">Hydrolase</keyword>
<comment type="similarity">
    <text evidence="1">Belongs to the glycosyl hydrolase 38 family.</text>
</comment>
<dbReference type="PANTHER" id="PTHR46017:SF1">
    <property type="entry name" value="ALPHA-MANNOSIDASE 2C1"/>
    <property type="match status" value="1"/>
</dbReference>
<dbReference type="EMBL" id="CP045915">
    <property type="protein sequence ID" value="QGH32682.1"/>
    <property type="molecule type" value="Genomic_DNA"/>
</dbReference>
<evidence type="ECO:0000313" key="7">
    <source>
        <dbReference type="EMBL" id="QGH32682.1"/>
    </source>
</evidence>
<dbReference type="Gene3D" id="2.70.98.30">
    <property type="entry name" value="Golgi alpha-mannosidase II, domain 4"/>
    <property type="match status" value="1"/>
</dbReference>
<dbReference type="GO" id="GO:0004559">
    <property type="term" value="F:alpha-mannosidase activity"/>
    <property type="evidence" value="ECO:0007669"/>
    <property type="project" value="InterPro"/>
</dbReference>
<gene>
    <name evidence="7" type="ORF">GI584_00745</name>
</gene>
<dbReference type="InterPro" id="IPR015341">
    <property type="entry name" value="Glyco_hydro_38_cen"/>
</dbReference>
<dbReference type="SUPFAM" id="SSF88688">
    <property type="entry name" value="Families 57/38 glycoside transferase middle domain"/>
    <property type="match status" value="1"/>
</dbReference>
<dbReference type="FunFam" id="3.20.110.10:FF:000002">
    <property type="entry name" value="alpha-mannosidase 2C1 isoform X1"/>
    <property type="match status" value="1"/>
</dbReference>
<dbReference type="GO" id="GO:0006013">
    <property type="term" value="P:mannose metabolic process"/>
    <property type="evidence" value="ECO:0007669"/>
    <property type="project" value="InterPro"/>
</dbReference>
<dbReference type="RefSeq" id="WP_153789922.1">
    <property type="nucleotide sequence ID" value="NZ_CP045915.1"/>
</dbReference>
<evidence type="ECO:0000313" key="8">
    <source>
        <dbReference type="Proteomes" id="UP000339690"/>
    </source>
</evidence>
<evidence type="ECO:0000256" key="1">
    <source>
        <dbReference type="ARBA" id="ARBA00009792"/>
    </source>
</evidence>
<dbReference type="Pfam" id="PF07748">
    <property type="entry name" value="Glyco_hydro_38C"/>
    <property type="match status" value="1"/>
</dbReference>
<keyword evidence="2" id="KW-0479">Metal-binding</keyword>
<sequence>MPYEKIKNEKLHQMKAFIEGKIYNKIASLEVEAWVTKEPARFSERNKGTYLQLSAGDKWGELWDCAWFRFAGRVPNQAKGEKIVLLIDVNGELCLVDHNGTPMQGLTNVNSEFELALGKPGKRVVEIAEKASGMEEIELWADAGCNDLFGHFRSGTLKEADIAICNEEIHNLYYDVEVLLELTEQLEEDSVRRARILQSLYDVSLLLVNWSDESVRKAREILAIPLQKQNGDVDLTISAVGHAHIDLAWLWPIRETIRKGARTFSTVLRNMEKYPNYIFGASQPQLYQWMKEYYPELYGQIKQRITEGRWEVQGGMWVEPDSNVPSGESLIRQVLHGKKFFEVEFGKEVRTLWVPDIFGYSASLPQILKQSDIDFVMTQKLSWSEYNDHPHHTFYWEGIDGSKVLTHLPPEDTYNSPAAPRSIKKIEREYYDKNISEHSLMLFGIGDGGGGPGEEHLERLEREKNLLGLSPVVQEPAIRFFEKLESSSDKYKTWTGELYLEKHQGTLTTQARNKKYNRTIEKALRELEFAATLTMVKGIKEYPATELDSIWKEVMLYQFHDILPGSSISRVYDESLARYQKIQEKVENLIDEHYQALNQYLHLSGLTLFNSLPWPRREWIMSKGKWRKVTIPSMGYIALHDNSDPEFIPEYIELKAEETLLENDLITITFNQDGTIRSIYDKENERETIANNCSANKLAIYHDHGDAWDFPTDYKSIKQMSPILENVQCDVNGPIASVTHFYQYGNSTIKQSVVMTLGSRQIDFKTKVNWNESNKMLRTSFPLSLRSDHVHCDIQFGYLNRPTHKNTQWDFAKDEICAHHWIDMSESNYGVALLNDCKYGHRAEGNELDINLLRSPNSPDPQADRAVHEFVYSFYPHKGDFIISEVYKKGYELNIPVRKVEEIDTDNTKKVKLDSFIQLNGGSVMIETIKKAEMDDDIILRLYETSGSHTSTEIKLNFAIQDVVETNLLEEPKQFITLDGPVSFTPFEIKTFKIKPKK</sequence>
<dbReference type="GO" id="GO:0046872">
    <property type="term" value="F:metal ion binding"/>
    <property type="evidence" value="ECO:0007669"/>
    <property type="project" value="UniProtKB-KW"/>
</dbReference>
<dbReference type="InterPro" id="IPR011013">
    <property type="entry name" value="Gal_mutarotase_sf_dom"/>
</dbReference>
<dbReference type="Gene3D" id="3.20.110.10">
    <property type="entry name" value="Glycoside hydrolase 38, N terminal domain"/>
    <property type="match status" value="1"/>
</dbReference>
<dbReference type="Pfam" id="PF01074">
    <property type="entry name" value="Glyco_hydro_38N"/>
    <property type="match status" value="1"/>
</dbReference>
<protein>
    <submittedName>
        <fullName evidence="7">Alpha-mannosidase</fullName>
    </submittedName>
</protein>
<dbReference type="GO" id="GO:0030246">
    <property type="term" value="F:carbohydrate binding"/>
    <property type="evidence" value="ECO:0007669"/>
    <property type="project" value="InterPro"/>
</dbReference>
<dbReference type="GO" id="GO:0009313">
    <property type="term" value="P:oligosaccharide catabolic process"/>
    <property type="evidence" value="ECO:0007669"/>
    <property type="project" value="TreeGrafter"/>
</dbReference>
<accession>A0A5Q2TEY0</accession>
<dbReference type="Gene3D" id="2.60.40.2220">
    <property type="match status" value="1"/>
</dbReference>
<dbReference type="SUPFAM" id="SSF88713">
    <property type="entry name" value="Glycoside hydrolase/deacetylase"/>
    <property type="match status" value="1"/>
</dbReference>
<dbReference type="SUPFAM" id="SSF74650">
    <property type="entry name" value="Galactose mutarotase-like"/>
    <property type="match status" value="1"/>
</dbReference>
<feature type="coiled-coil region" evidence="5">
    <location>
        <begin position="572"/>
        <end position="599"/>
    </location>
</feature>
<dbReference type="Gene3D" id="1.20.1270.50">
    <property type="entry name" value="Glycoside hydrolase family 38, central domain"/>
    <property type="match status" value="1"/>
</dbReference>
<dbReference type="PANTHER" id="PTHR46017">
    <property type="entry name" value="ALPHA-MANNOSIDASE 2C1"/>
    <property type="match status" value="1"/>
</dbReference>
<dbReference type="KEGG" id="grc:GI584_00745"/>
<keyword evidence="5" id="KW-0175">Coiled coil</keyword>
<proteinExistence type="inferred from homology"/>
<dbReference type="InterPro" id="IPR041147">
    <property type="entry name" value="GH38_C"/>
</dbReference>